<evidence type="ECO:0000313" key="2">
    <source>
        <dbReference type="EMBL" id="KAK3370664.1"/>
    </source>
</evidence>
<gene>
    <name evidence="2" type="ORF">B0H63DRAFT_454816</name>
</gene>
<evidence type="ECO:0000256" key="1">
    <source>
        <dbReference type="SAM" id="MobiDB-lite"/>
    </source>
</evidence>
<sequence length="780" mass="84484">MVTLQNEEYFRWAREQSSLLDDDHASDGSYSPIRPTSSSPGKRPQSGSPRKKVVLSSENVRSLKSLMNFQQRQSLSIRSKSSRHKTGRKSQSTKTMQKLMPSPFEPASLSTVTVTSPPMKDTAQEPNEDAYPFDLTKNSWEFDIESKEEWHQSNLARNDLGHSGSDDIGSEARPLLKSGDRLYSDWVGEWGHFYGVIRKIPGVWLSSLMGWADISAQAIKHALSMIMVMEPFVSRIPIDPATAPPKAQPRRPSRKRKASPILEEIKKKVKKSDGTIYDATNLAVRANGTLEVRLPSRKSYTPSPPTNSTQQPTDKKLAGFQLWSYLKFMLYNTFETKSPHVLELLPLKRLRDLPETWQTRLASGLPSTKTLCALLVYLTGIKAASACGDCVIIQAYSVRGGATLEEANTAASAFSECITLPATASAALREYFGANTCCNRFYRSASHQSVTDIRGLFLASSCSSSSATSSEYPSPSTTLWNAESSSLLSEETVTGTAHTTIRLTKTMMLEHSTLNLRAGSSSTSSEESESSISNSNASSDSISARPVMQNEPTDAAKARSAQKKAAEAKMITAARSQSSSTSLTSATSRSSNPADASDTYITTPDTPTRPTPSKRKKSPATTAVGANKRKASGSAATAAAAAAKATSSPAVYFSSSAVPMMAEWERAPGRISVRTEDGASENIAFSSAYLSKGAVTVTDGVEFRKVELQPGGVEVFRPNDSTRVYSVLQGIVEIDLRGMNFPMGPGGLWVFKTSEACTLTNPFYQGALVHVVSMDCGNDD</sequence>
<keyword evidence="3" id="KW-1185">Reference proteome</keyword>
<feature type="compositionally biased region" description="Low complexity" evidence="1">
    <location>
        <begin position="568"/>
        <end position="591"/>
    </location>
</feature>
<reference evidence="2" key="2">
    <citation type="submission" date="2023-06" db="EMBL/GenBank/DDBJ databases">
        <authorList>
            <consortium name="Lawrence Berkeley National Laboratory"/>
            <person name="Haridas S."/>
            <person name="Hensen N."/>
            <person name="Bonometti L."/>
            <person name="Westerberg I."/>
            <person name="Brannstrom I.O."/>
            <person name="Guillou S."/>
            <person name="Cros-Aarteil S."/>
            <person name="Calhoun S."/>
            <person name="Kuo A."/>
            <person name="Mondo S."/>
            <person name="Pangilinan J."/>
            <person name="Riley R."/>
            <person name="LaButti K."/>
            <person name="Andreopoulos B."/>
            <person name="Lipzen A."/>
            <person name="Chen C."/>
            <person name="Yanf M."/>
            <person name="Daum C."/>
            <person name="Ng V."/>
            <person name="Clum A."/>
            <person name="Steindorff A."/>
            <person name="Ohm R."/>
            <person name="Martin F."/>
            <person name="Silar P."/>
            <person name="Natvig D."/>
            <person name="Lalanne C."/>
            <person name="Gautier V."/>
            <person name="Ament-velasquez S.L."/>
            <person name="Kruys A."/>
            <person name="Hutchinson M.I."/>
            <person name="Powell A.J."/>
            <person name="Barry K."/>
            <person name="Miller A.N."/>
            <person name="Grigoriev I.V."/>
            <person name="Debuchy R."/>
            <person name="Gladieux P."/>
            <person name="Thoren M.H."/>
            <person name="Johannesson H."/>
        </authorList>
    </citation>
    <scope>NUCLEOTIDE SEQUENCE</scope>
    <source>
        <strain evidence="2">CBS 232.78</strain>
    </source>
</reference>
<feature type="compositionally biased region" description="Polar residues" evidence="1">
    <location>
        <begin position="56"/>
        <end position="79"/>
    </location>
</feature>
<dbReference type="EMBL" id="JAULSW010000009">
    <property type="protein sequence ID" value="KAK3370664.1"/>
    <property type="molecule type" value="Genomic_DNA"/>
</dbReference>
<feature type="compositionally biased region" description="Low complexity" evidence="1">
    <location>
        <begin position="520"/>
        <end position="544"/>
    </location>
</feature>
<comment type="caution">
    <text evidence="2">The sequence shown here is derived from an EMBL/GenBank/DDBJ whole genome shotgun (WGS) entry which is preliminary data.</text>
</comment>
<feature type="compositionally biased region" description="Polar residues" evidence="1">
    <location>
        <begin position="34"/>
        <end position="48"/>
    </location>
</feature>
<feature type="compositionally biased region" description="Basic residues" evidence="1">
    <location>
        <begin position="248"/>
        <end position="258"/>
    </location>
</feature>
<feature type="region of interest" description="Disordered" evidence="1">
    <location>
        <begin position="294"/>
        <end position="313"/>
    </location>
</feature>
<reference evidence="2" key="1">
    <citation type="journal article" date="2023" name="Mol. Phylogenet. Evol.">
        <title>Genome-scale phylogeny and comparative genomics of the fungal order Sordariales.</title>
        <authorList>
            <person name="Hensen N."/>
            <person name="Bonometti L."/>
            <person name="Westerberg I."/>
            <person name="Brannstrom I.O."/>
            <person name="Guillou S."/>
            <person name="Cros-Aarteil S."/>
            <person name="Calhoun S."/>
            <person name="Haridas S."/>
            <person name="Kuo A."/>
            <person name="Mondo S."/>
            <person name="Pangilinan J."/>
            <person name="Riley R."/>
            <person name="LaButti K."/>
            <person name="Andreopoulos B."/>
            <person name="Lipzen A."/>
            <person name="Chen C."/>
            <person name="Yan M."/>
            <person name="Daum C."/>
            <person name="Ng V."/>
            <person name="Clum A."/>
            <person name="Steindorff A."/>
            <person name="Ohm R.A."/>
            <person name="Martin F."/>
            <person name="Silar P."/>
            <person name="Natvig D.O."/>
            <person name="Lalanne C."/>
            <person name="Gautier V."/>
            <person name="Ament-Velasquez S.L."/>
            <person name="Kruys A."/>
            <person name="Hutchinson M.I."/>
            <person name="Powell A.J."/>
            <person name="Barry K."/>
            <person name="Miller A.N."/>
            <person name="Grigoriev I.V."/>
            <person name="Debuchy R."/>
            <person name="Gladieux P."/>
            <person name="Hiltunen Thoren M."/>
            <person name="Johannesson H."/>
        </authorList>
    </citation>
    <scope>NUCLEOTIDE SEQUENCE</scope>
    <source>
        <strain evidence="2">CBS 232.78</strain>
    </source>
</reference>
<protein>
    <submittedName>
        <fullName evidence="2">Uncharacterized protein</fullName>
    </submittedName>
</protein>
<feature type="region of interest" description="Disordered" evidence="1">
    <location>
        <begin position="239"/>
        <end position="260"/>
    </location>
</feature>
<dbReference type="InterPro" id="IPR011051">
    <property type="entry name" value="RmlC_Cupin_sf"/>
</dbReference>
<feature type="region of interest" description="Disordered" evidence="1">
    <location>
        <begin position="20"/>
        <end position="130"/>
    </location>
</feature>
<evidence type="ECO:0000313" key="3">
    <source>
        <dbReference type="Proteomes" id="UP001285441"/>
    </source>
</evidence>
<dbReference type="SUPFAM" id="SSF51182">
    <property type="entry name" value="RmlC-like cupins"/>
    <property type="match status" value="1"/>
</dbReference>
<dbReference type="AlphaFoldDB" id="A0AAE0N5Y6"/>
<dbReference type="Proteomes" id="UP001285441">
    <property type="component" value="Unassembled WGS sequence"/>
</dbReference>
<accession>A0AAE0N5Y6</accession>
<feature type="region of interest" description="Disordered" evidence="1">
    <location>
        <begin position="516"/>
        <end position="632"/>
    </location>
</feature>
<proteinExistence type="predicted"/>
<name>A0AAE0N5Y6_9PEZI</name>
<organism evidence="2 3">
    <name type="scientific">Podospora didyma</name>
    <dbReference type="NCBI Taxonomy" id="330526"/>
    <lineage>
        <taxon>Eukaryota</taxon>
        <taxon>Fungi</taxon>
        <taxon>Dikarya</taxon>
        <taxon>Ascomycota</taxon>
        <taxon>Pezizomycotina</taxon>
        <taxon>Sordariomycetes</taxon>
        <taxon>Sordariomycetidae</taxon>
        <taxon>Sordariales</taxon>
        <taxon>Podosporaceae</taxon>
        <taxon>Podospora</taxon>
    </lineage>
</organism>